<reference evidence="2" key="1">
    <citation type="submission" date="2020-10" db="EMBL/GenBank/DDBJ databases">
        <title>Unveiling of a novel bifunctional photoreceptor, Dualchrome1, isolated from a cosmopolitan green alga.</title>
        <authorList>
            <person name="Suzuki S."/>
            <person name="Kawachi M."/>
        </authorList>
    </citation>
    <scope>NUCLEOTIDE SEQUENCE</scope>
    <source>
        <strain evidence="2">NIES 2893</strain>
    </source>
</reference>
<dbReference type="Proteomes" id="UP000660262">
    <property type="component" value="Unassembled WGS sequence"/>
</dbReference>
<comment type="caution">
    <text evidence="2">The sequence shown here is derived from an EMBL/GenBank/DDBJ whole genome shotgun (WGS) entry which is preliminary data.</text>
</comment>
<evidence type="ECO:0000256" key="1">
    <source>
        <dbReference type="SAM" id="MobiDB-lite"/>
    </source>
</evidence>
<accession>A0A830HVL6</accession>
<dbReference type="AlphaFoldDB" id="A0A830HVL6"/>
<protein>
    <submittedName>
        <fullName evidence="2">Uncharacterized protein</fullName>
    </submittedName>
</protein>
<evidence type="ECO:0000313" key="2">
    <source>
        <dbReference type="EMBL" id="GHP08957.1"/>
    </source>
</evidence>
<sequence>MGKKGKKGPVMPPGMTEEYFMCCFVLLAESKTDQTRWHATATLLNLAAHGTRVGKLEAAGAPPYITNLPPNRVFEGVSPTSKPRPPTSMGDIPRPGTAGPDAP</sequence>
<keyword evidence="3" id="KW-1185">Reference proteome</keyword>
<proteinExistence type="predicted"/>
<name>A0A830HVL6_9CHLO</name>
<gene>
    <name evidence="2" type="ORF">PPROV_000769400</name>
</gene>
<evidence type="ECO:0000313" key="3">
    <source>
        <dbReference type="Proteomes" id="UP000660262"/>
    </source>
</evidence>
<dbReference type="EMBL" id="BNJQ01000023">
    <property type="protein sequence ID" value="GHP08957.1"/>
    <property type="molecule type" value="Genomic_DNA"/>
</dbReference>
<organism evidence="2 3">
    <name type="scientific">Pycnococcus provasolii</name>
    <dbReference type="NCBI Taxonomy" id="41880"/>
    <lineage>
        <taxon>Eukaryota</taxon>
        <taxon>Viridiplantae</taxon>
        <taxon>Chlorophyta</taxon>
        <taxon>Pseudoscourfieldiophyceae</taxon>
        <taxon>Pseudoscourfieldiales</taxon>
        <taxon>Pycnococcaceae</taxon>
        <taxon>Pycnococcus</taxon>
    </lineage>
</organism>
<feature type="region of interest" description="Disordered" evidence="1">
    <location>
        <begin position="69"/>
        <end position="103"/>
    </location>
</feature>